<evidence type="ECO:0000256" key="1">
    <source>
        <dbReference type="SAM" id="MobiDB-lite"/>
    </source>
</evidence>
<keyword evidence="4" id="KW-1185">Reference proteome</keyword>
<name>A0ABV9LPE2_9ACTN</name>
<dbReference type="InterPro" id="IPR039708">
    <property type="entry name" value="MT1774/Rv1733c-like"/>
</dbReference>
<dbReference type="Proteomes" id="UP001596025">
    <property type="component" value="Unassembled WGS sequence"/>
</dbReference>
<keyword evidence="2" id="KW-0812">Transmembrane</keyword>
<comment type="caution">
    <text evidence="3">The sequence shown here is derived from an EMBL/GenBank/DDBJ whole genome shotgun (WGS) entry which is preliminary data.</text>
</comment>
<dbReference type="EMBL" id="JBHSGR010000034">
    <property type="protein sequence ID" value="MFC4696038.1"/>
    <property type="molecule type" value="Genomic_DNA"/>
</dbReference>
<sequence length="200" mass="20463">MPPDAAPPPGYLRALVRRGLAPRARTADRVELVSCLASVLLAVAVVPVALAVGSVVASDTGALADRQAAQRQQVPAVVLEDAEVLPGSPTSLRATAPARWEAPDGGTREDTVPVAPGTPAGATVPVWTGPGGGRAGPPIEATDVAVVSVTSGVLTLLLGLATAAVAHASVCAWTGRARDRAWEREWAEVGPLWADRFRLP</sequence>
<reference evidence="4" key="1">
    <citation type="journal article" date="2019" name="Int. J. Syst. Evol. Microbiol.">
        <title>The Global Catalogue of Microorganisms (GCM) 10K type strain sequencing project: providing services to taxonomists for standard genome sequencing and annotation.</title>
        <authorList>
            <consortium name="The Broad Institute Genomics Platform"/>
            <consortium name="The Broad Institute Genome Sequencing Center for Infectious Disease"/>
            <person name="Wu L."/>
            <person name="Ma J."/>
        </authorList>
    </citation>
    <scope>NUCLEOTIDE SEQUENCE [LARGE SCALE GENOMIC DNA]</scope>
    <source>
        <strain evidence="4">CCUG 62763</strain>
    </source>
</reference>
<feature type="transmembrane region" description="Helical" evidence="2">
    <location>
        <begin position="153"/>
        <end position="174"/>
    </location>
</feature>
<accession>A0ABV9LPE2</accession>
<keyword evidence="2" id="KW-1133">Transmembrane helix</keyword>
<evidence type="ECO:0000313" key="4">
    <source>
        <dbReference type="Proteomes" id="UP001596025"/>
    </source>
</evidence>
<proteinExistence type="predicted"/>
<evidence type="ECO:0000256" key="2">
    <source>
        <dbReference type="SAM" id="Phobius"/>
    </source>
</evidence>
<feature type="region of interest" description="Disordered" evidence="1">
    <location>
        <begin position="100"/>
        <end position="129"/>
    </location>
</feature>
<keyword evidence="2" id="KW-0472">Membrane</keyword>
<protein>
    <submittedName>
        <fullName evidence="3">Uncharacterized protein</fullName>
    </submittedName>
</protein>
<dbReference type="RefSeq" id="WP_387993995.1">
    <property type="nucleotide sequence ID" value="NZ_JBHSGR010000034.1"/>
</dbReference>
<organism evidence="3 4">
    <name type="scientific">Geodermatophilus arenarius</name>
    <dbReference type="NCBI Taxonomy" id="1137990"/>
    <lineage>
        <taxon>Bacteria</taxon>
        <taxon>Bacillati</taxon>
        <taxon>Actinomycetota</taxon>
        <taxon>Actinomycetes</taxon>
        <taxon>Geodermatophilales</taxon>
        <taxon>Geodermatophilaceae</taxon>
        <taxon>Geodermatophilus</taxon>
    </lineage>
</organism>
<evidence type="ECO:0000313" key="3">
    <source>
        <dbReference type="EMBL" id="MFC4696038.1"/>
    </source>
</evidence>
<dbReference type="PANTHER" id="PTHR42305">
    <property type="entry name" value="MEMBRANE PROTEIN RV1733C-RELATED"/>
    <property type="match status" value="1"/>
</dbReference>
<feature type="transmembrane region" description="Helical" evidence="2">
    <location>
        <begin position="32"/>
        <end position="57"/>
    </location>
</feature>
<gene>
    <name evidence="3" type="ORF">ACFO3M_21745</name>
</gene>
<dbReference type="PANTHER" id="PTHR42305:SF1">
    <property type="entry name" value="MEMBRANE PROTEIN RV1733C-RELATED"/>
    <property type="match status" value="1"/>
</dbReference>